<keyword evidence="3" id="KW-1185">Reference proteome</keyword>
<feature type="compositionally biased region" description="Basic residues" evidence="1">
    <location>
        <begin position="29"/>
        <end position="39"/>
    </location>
</feature>
<feature type="compositionally biased region" description="Acidic residues" evidence="1">
    <location>
        <begin position="45"/>
        <end position="56"/>
    </location>
</feature>
<dbReference type="AlphaFoldDB" id="A2EJ04"/>
<dbReference type="VEuPathDB" id="TrichDB:TVAGG3_0661800"/>
<dbReference type="InParanoid" id="A2EJ04"/>
<reference evidence="2" key="2">
    <citation type="journal article" date="2007" name="Science">
        <title>Draft genome sequence of the sexually transmitted pathogen Trichomonas vaginalis.</title>
        <authorList>
            <person name="Carlton J.M."/>
            <person name="Hirt R.P."/>
            <person name="Silva J.C."/>
            <person name="Delcher A.L."/>
            <person name="Schatz M."/>
            <person name="Zhao Q."/>
            <person name="Wortman J.R."/>
            <person name="Bidwell S.L."/>
            <person name="Alsmark U.C.M."/>
            <person name="Besteiro S."/>
            <person name="Sicheritz-Ponten T."/>
            <person name="Noel C.J."/>
            <person name="Dacks J.B."/>
            <person name="Foster P.G."/>
            <person name="Simillion C."/>
            <person name="Van de Peer Y."/>
            <person name="Miranda-Saavedra D."/>
            <person name="Barton G.J."/>
            <person name="Westrop G.D."/>
            <person name="Mueller S."/>
            <person name="Dessi D."/>
            <person name="Fiori P.L."/>
            <person name="Ren Q."/>
            <person name="Paulsen I."/>
            <person name="Zhang H."/>
            <person name="Bastida-Corcuera F.D."/>
            <person name="Simoes-Barbosa A."/>
            <person name="Brown M.T."/>
            <person name="Hayes R.D."/>
            <person name="Mukherjee M."/>
            <person name="Okumura C.Y."/>
            <person name="Schneider R."/>
            <person name="Smith A.J."/>
            <person name="Vanacova S."/>
            <person name="Villalvazo M."/>
            <person name="Haas B.J."/>
            <person name="Pertea M."/>
            <person name="Feldblyum T.V."/>
            <person name="Utterback T.R."/>
            <person name="Shu C.L."/>
            <person name="Osoegawa K."/>
            <person name="de Jong P.J."/>
            <person name="Hrdy I."/>
            <person name="Horvathova L."/>
            <person name="Zubacova Z."/>
            <person name="Dolezal P."/>
            <person name="Malik S.B."/>
            <person name="Logsdon J.M. Jr."/>
            <person name="Henze K."/>
            <person name="Gupta A."/>
            <person name="Wang C.C."/>
            <person name="Dunne R.L."/>
            <person name="Upcroft J.A."/>
            <person name="Upcroft P."/>
            <person name="White O."/>
            <person name="Salzberg S.L."/>
            <person name="Tang P."/>
            <person name="Chiu C.-H."/>
            <person name="Lee Y.-S."/>
            <person name="Embley T.M."/>
            <person name="Coombs G.H."/>
            <person name="Mottram J.C."/>
            <person name="Tachezy J."/>
            <person name="Fraser-Liggett C.M."/>
            <person name="Johnson P.J."/>
        </authorList>
    </citation>
    <scope>NUCLEOTIDE SEQUENCE [LARGE SCALE GENOMIC DNA]</scope>
    <source>
        <strain evidence="2">G3</strain>
    </source>
</reference>
<gene>
    <name evidence="2" type="ORF">TVAG_205020</name>
</gene>
<reference evidence="2" key="1">
    <citation type="submission" date="2006-10" db="EMBL/GenBank/DDBJ databases">
        <authorList>
            <person name="Amadeo P."/>
            <person name="Zhao Q."/>
            <person name="Wortman J."/>
            <person name="Fraser-Liggett C."/>
            <person name="Carlton J."/>
        </authorList>
    </citation>
    <scope>NUCLEOTIDE SEQUENCE</scope>
    <source>
        <strain evidence="2">G3</strain>
    </source>
</reference>
<dbReference type="SMR" id="A2EJ04"/>
<feature type="compositionally biased region" description="Acidic residues" evidence="1">
    <location>
        <begin position="13"/>
        <end position="24"/>
    </location>
</feature>
<dbReference type="RefSeq" id="XP_001319617.1">
    <property type="nucleotide sequence ID" value="XM_001319582.1"/>
</dbReference>
<feature type="region of interest" description="Disordered" evidence="1">
    <location>
        <begin position="1"/>
        <end position="59"/>
    </location>
</feature>
<sequence length="169" mass="19798">MGRKSRKKQKEESESEDSFTDSEEEVKPKKTRGRPKKNQKNKDSEDVEPEPEDIDDWTQLPIESLREELKKRNYYPPMVEFFDRHQLIMILNEKPSDSFQLPSETRSFNVMMQHGILSKLNTQLLNHSLTQSQISTLPEDTKNQINLAYNSGITTDEIISKYIKPVLKK</sequence>
<dbReference type="EMBL" id="DS113401">
    <property type="protein sequence ID" value="EAY07394.1"/>
    <property type="molecule type" value="Genomic_DNA"/>
</dbReference>
<dbReference type="KEGG" id="tva:4765284"/>
<accession>A2EJ04</accession>
<organism evidence="2 3">
    <name type="scientific">Trichomonas vaginalis (strain ATCC PRA-98 / G3)</name>
    <dbReference type="NCBI Taxonomy" id="412133"/>
    <lineage>
        <taxon>Eukaryota</taxon>
        <taxon>Metamonada</taxon>
        <taxon>Parabasalia</taxon>
        <taxon>Trichomonadida</taxon>
        <taxon>Trichomonadidae</taxon>
        <taxon>Trichomonas</taxon>
    </lineage>
</organism>
<evidence type="ECO:0000313" key="2">
    <source>
        <dbReference type="EMBL" id="EAY07394.1"/>
    </source>
</evidence>
<evidence type="ECO:0000313" key="3">
    <source>
        <dbReference type="Proteomes" id="UP000001542"/>
    </source>
</evidence>
<dbReference type="VEuPathDB" id="TrichDB:TVAG_205020"/>
<dbReference type="Proteomes" id="UP000001542">
    <property type="component" value="Unassembled WGS sequence"/>
</dbReference>
<evidence type="ECO:0000256" key="1">
    <source>
        <dbReference type="SAM" id="MobiDB-lite"/>
    </source>
</evidence>
<proteinExistence type="predicted"/>
<protein>
    <submittedName>
        <fullName evidence="2">Uncharacterized protein</fullName>
    </submittedName>
</protein>
<name>A2EJ04_TRIV3</name>